<organism evidence="1">
    <name type="scientific">Ovis aries</name>
    <name type="common">Sheep</name>
    <dbReference type="NCBI Taxonomy" id="9940"/>
    <lineage>
        <taxon>Eukaryota</taxon>
        <taxon>Metazoa</taxon>
        <taxon>Chordata</taxon>
        <taxon>Craniata</taxon>
        <taxon>Vertebrata</taxon>
        <taxon>Euteleostomi</taxon>
        <taxon>Mammalia</taxon>
        <taxon>Eutheria</taxon>
        <taxon>Laurasiatheria</taxon>
        <taxon>Artiodactyla</taxon>
        <taxon>Ruminantia</taxon>
        <taxon>Pecora</taxon>
        <taxon>Bovidae</taxon>
        <taxon>Caprinae</taxon>
        <taxon>Ovis</taxon>
    </lineage>
</organism>
<evidence type="ECO:0000313" key="1">
    <source>
        <dbReference type="Ensembl" id="ENSOARP00020017720.2"/>
    </source>
</evidence>
<protein>
    <submittedName>
        <fullName evidence="1">SNF2 histone linker PHD RING helicase</fullName>
    </submittedName>
</protein>
<name>A0AC11BNF7_SHEEP</name>
<proteinExistence type="predicted"/>
<reference evidence="1" key="3">
    <citation type="submission" date="2025-09" db="UniProtKB">
        <authorList>
            <consortium name="Ensembl"/>
        </authorList>
    </citation>
    <scope>IDENTIFICATION</scope>
</reference>
<dbReference type="Ensembl" id="ENSOART00020021408.2">
    <property type="protein sequence ID" value="ENSOARP00020017720.2"/>
    <property type="gene ID" value="ENSOARG00020013990.2"/>
</dbReference>
<accession>A0AC11BNF7</accession>
<gene>
    <name evidence="1" type="primary">SHPRH</name>
</gene>
<reference evidence="1" key="2">
    <citation type="submission" date="2025-08" db="UniProtKB">
        <authorList>
            <consortium name="Ensembl"/>
        </authorList>
    </citation>
    <scope>IDENTIFICATION</scope>
</reference>
<sequence length="1533" mass="176417">MSSRRKRAPPVRVDEEKQQQLCWNMHEDRRNEPLALTDDEQSCPGLGPSPAHRIIVDDSLQEEVAPREKKRCSKAVSISKSIDKEETGGVFSPLSVKLNIIISPYHFDNSWKAFLGEFTLQLLPEQCLIQNFSEKSFTLMSPKLSNQFLIYVHSGCENVEKKERGLNEPVSICDKGIQVESSFSSEMLQDLGWLQKKKRIKLYQKPEENNIIKVGIYLLEAGLAKPDFLSDASSRMKKFNQLMKRVMEKLYNFIIPDVLEEDEEGSDSEPEGQDIDELYHFVKQTHQQETRSIQVDVQHPALTPVLRPYQREAVNWMLQQEHFKSTPANENALHFLWREIVTSEGLKLYYNPYTGCIIREYPSAGPQLLGGILADEMGLGKTVEVLALILTHTRQDVKQDALTLPEGEVVNYFIPSHYSGGNVKKTETQNMEFEPKEKVQCPPTRVMILTAVKEMNGKKGVSILSIYKYVSSIYRYDVQRNRSLLKRMLKCLIFEGLVKQIKGHGFSGTFTLGKNYKEEDIYDKTRKQAVGSPRKTQKESRKSGNKDTDSEYLPSNTSDDDDDPYYYYCKPRRNRSKWRKKPVPSTKREKSQLNISLNPQDHCPPTGNSEITDVTTSESTCVFEVNQEHSAEDQAESLNPVGDDMPHSNIMGPYNSSTYRFECICGELDQVDCKPRVQCLKCHLWQHAKCVNYEEKNLKIKPFYCPHCLVAMEPVSTRATLIISPSSICHQWVDEINRHVRSSSLRVLVYQGVKKDGFLQPHFLAEQDIVIITYDVLRSELNYVDIPHSNSEDGRRLRNQKRYMAIPSPLVAVEWWRICLDEAQMVECPAVKAAEMAQRLSGINRWCISGTPVQRGLEDLFGLVVFLGVEPYCVRHWWVRLLYRPYCKKNPHFLYSFIAKIMWRSAKKDVIDQIQIPPQTEETHWLHFSPVERHFYHRQHEVCCQDAVVKLRKISDWALKLSSLDRRTVTSILYPLLRLRQACCHPQAVRGEFLPLQKSTMTMEELLTSLQKKCGTECEEAHRQLVCALNGLAGIHIIKGEYASAAELYREVLRSSEEHKEKLKTDSLQRLHATHNLMELLTAKHPGIPPTLRDGRLEEEAKQLREHYMSKCNTEVAEAQQALLPVQQTIRDLQRKIHSNSPWWLNVIHRAIEFGIEEELAQRVRNEITSNYKQQTGKLSMSEKFRDCRGLQFLLTTHMEELSKFQKQVREAVKNLEGPPSRHVIESATICHLRPVRLPLNCCVFCKADELFTEYESKLFSHTVKGQTAIFEEMIEDEEGLVDDRITTTNRGLWAISETERSMKALLSFAKSHRFDVEFIDEGSNSMDLFEAWKKEYKLLHEYWMALRNRVSAVDELAMATERLRVRDPREPKPNPPVLHIIEPHEVEQNRMKLLNDKAVATSQLQKKLGQLLYLTNLEKSQDKTSGGINPEPCPICARQLGKQWAVLTCGHCFCNECISIIIEQYSVGSHRSSIKCAICRQTTSHKEISYVFTSEKASQEEDIPVKELLPTQGSNPRLLHLPLSHQGNPKSK</sequence>
<reference evidence="1" key="1">
    <citation type="submission" date="2020-11" db="EMBL/GenBank/DDBJ databases">
        <authorList>
            <person name="Davenport K.M."/>
            <person name="Bickhart D.M."/>
            <person name="Smith T.P.L."/>
            <person name="Murdoch B.M."/>
            <person name="Rosen B.D."/>
        </authorList>
    </citation>
    <scope>NUCLEOTIDE SEQUENCE [LARGE SCALE GENOMIC DNA]</scope>
    <source>
        <strain evidence="1">OAR_USU_Benz2616</strain>
    </source>
</reference>